<reference evidence="13" key="1">
    <citation type="submission" date="2018-05" db="EMBL/GenBank/DDBJ databases">
        <authorList>
            <person name="Lanie J.A."/>
            <person name="Ng W.-L."/>
            <person name="Kazmierczak K.M."/>
            <person name="Andrzejewski T.M."/>
            <person name="Davidsen T.M."/>
            <person name="Wayne K.J."/>
            <person name="Tettelin H."/>
            <person name="Glass J.I."/>
            <person name="Rusch D."/>
            <person name="Podicherti R."/>
            <person name="Tsui H.-C.T."/>
            <person name="Winkler M.E."/>
        </authorList>
    </citation>
    <scope>NUCLEOTIDE SEQUENCE</scope>
</reference>
<keyword evidence="4" id="KW-0479">Metal-binding</keyword>
<keyword evidence="3 12" id="KW-0812">Transmembrane</keyword>
<feature type="transmembrane region" description="Helical" evidence="12">
    <location>
        <begin position="126"/>
        <end position="144"/>
    </location>
</feature>
<gene>
    <name evidence="13" type="ORF">METZ01_LOCUS165439</name>
</gene>
<dbReference type="EMBL" id="UINC01029602">
    <property type="protein sequence ID" value="SVB12585.1"/>
    <property type="molecule type" value="Genomic_DNA"/>
</dbReference>
<comment type="subcellular location">
    <subcellularLocation>
        <location evidence="2">Membrane</location>
        <topology evidence="2">Multi-pass membrane protein</topology>
    </subcellularLocation>
</comment>
<keyword evidence="5 12" id="KW-1133">Transmembrane helix</keyword>
<evidence type="ECO:0000256" key="5">
    <source>
        <dbReference type="ARBA" id="ARBA00022989"/>
    </source>
</evidence>
<feature type="transmembrane region" description="Helical" evidence="12">
    <location>
        <begin position="96"/>
        <end position="114"/>
    </location>
</feature>
<protein>
    <recommendedName>
        <fullName evidence="14">Cytochrome oxidase assembly protein</fullName>
    </recommendedName>
</protein>
<keyword evidence="7" id="KW-0408">Iron</keyword>
<sequence length="341" mass="40484">MILKKEYSDVVRYWLYLQLFLLIVIIVVGGLTRLTNSGLSITEWEVISGIFPPFNNKDWHEVFDLYKKIPQYYLVNKNISLAEFKIIYYWEYFHRLLGRLFGLIFLIPFIFFIIKKVFSKEYNLKLFLLFCLILLQGIIGWYMVKSGLIENITVSHFRLAIHLNLALILFSSIYWYLLNFVNFSNKYFFNFSNKNNFIKIFILIIFLQITLGAFVSGLDAGEIYQTWPLMNNNYLPDDTDFKTITLSNIFYNHSLIQFLHRNTAYIIFVYSTLISINVFYNKKKYLYTPLFFLLFMVFVQISLGIMTLISGLNIMYASMHQISTIFLLVSSINFYHKSIIQ</sequence>
<accession>A0A382BFK1</accession>
<dbReference type="HAMAP" id="MF_01665">
    <property type="entry name" value="HemeA_synth_type2"/>
    <property type="match status" value="1"/>
</dbReference>
<dbReference type="GO" id="GO:0046872">
    <property type="term" value="F:metal ion binding"/>
    <property type="evidence" value="ECO:0007669"/>
    <property type="project" value="UniProtKB-KW"/>
</dbReference>
<evidence type="ECO:0000256" key="11">
    <source>
        <dbReference type="ARBA" id="ARBA00048044"/>
    </source>
</evidence>
<comment type="catalytic activity">
    <reaction evidence="11">
        <text>Fe(II)-heme o + 2 A + H2O = Fe(II)-heme a + 2 AH2</text>
        <dbReference type="Rhea" id="RHEA:63388"/>
        <dbReference type="ChEBI" id="CHEBI:13193"/>
        <dbReference type="ChEBI" id="CHEBI:15377"/>
        <dbReference type="ChEBI" id="CHEBI:17499"/>
        <dbReference type="ChEBI" id="CHEBI:60530"/>
        <dbReference type="ChEBI" id="CHEBI:61715"/>
        <dbReference type="EC" id="1.17.99.9"/>
    </reaction>
    <physiologicalReaction direction="left-to-right" evidence="11">
        <dbReference type="Rhea" id="RHEA:63389"/>
    </physiologicalReaction>
</comment>
<keyword evidence="9 12" id="KW-0472">Membrane</keyword>
<dbReference type="PANTHER" id="PTHR23289:SF2">
    <property type="entry name" value="CYTOCHROME C OXIDASE ASSEMBLY PROTEIN COX15 HOMOLOG"/>
    <property type="match status" value="1"/>
</dbReference>
<evidence type="ECO:0000256" key="4">
    <source>
        <dbReference type="ARBA" id="ARBA00022723"/>
    </source>
</evidence>
<dbReference type="GO" id="GO:0120547">
    <property type="term" value="F:heme A synthase activity"/>
    <property type="evidence" value="ECO:0007669"/>
    <property type="project" value="UniProtKB-EC"/>
</dbReference>
<dbReference type="GO" id="GO:0016020">
    <property type="term" value="C:membrane"/>
    <property type="evidence" value="ECO:0007669"/>
    <property type="project" value="UniProtKB-SubCell"/>
</dbReference>
<evidence type="ECO:0000256" key="1">
    <source>
        <dbReference type="ARBA" id="ARBA00001970"/>
    </source>
</evidence>
<organism evidence="13">
    <name type="scientific">marine metagenome</name>
    <dbReference type="NCBI Taxonomy" id="408172"/>
    <lineage>
        <taxon>unclassified sequences</taxon>
        <taxon>metagenomes</taxon>
        <taxon>ecological metagenomes</taxon>
    </lineage>
</organism>
<dbReference type="InterPro" id="IPR023754">
    <property type="entry name" value="HemeA_Synthase_type2"/>
</dbReference>
<proteinExistence type="inferred from homology"/>
<evidence type="ECO:0000256" key="6">
    <source>
        <dbReference type="ARBA" id="ARBA00023002"/>
    </source>
</evidence>
<evidence type="ECO:0000256" key="9">
    <source>
        <dbReference type="ARBA" id="ARBA00023136"/>
    </source>
</evidence>
<evidence type="ECO:0000313" key="13">
    <source>
        <dbReference type="EMBL" id="SVB12585.1"/>
    </source>
</evidence>
<dbReference type="InterPro" id="IPR003780">
    <property type="entry name" value="COX15/CtaA_fam"/>
</dbReference>
<evidence type="ECO:0000256" key="8">
    <source>
        <dbReference type="ARBA" id="ARBA00023133"/>
    </source>
</evidence>
<dbReference type="PANTHER" id="PTHR23289">
    <property type="entry name" value="CYTOCHROME C OXIDASE ASSEMBLY PROTEIN COX15"/>
    <property type="match status" value="1"/>
</dbReference>
<feature type="transmembrane region" description="Helical" evidence="12">
    <location>
        <begin position="287"/>
        <end position="309"/>
    </location>
</feature>
<name>A0A382BFK1_9ZZZZ</name>
<feature type="transmembrane region" description="Helical" evidence="12">
    <location>
        <begin position="197"/>
        <end position="218"/>
    </location>
</feature>
<feature type="transmembrane region" description="Helical" evidence="12">
    <location>
        <begin position="263"/>
        <end position="280"/>
    </location>
</feature>
<dbReference type="GO" id="GO:0006784">
    <property type="term" value="P:heme A biosynthetic process"/>
    <property type="evidence" value="ECO:0007669"/>
    <property type="project" value="InterPro"/>
</dbReference>
<evidence type="ECO:0000256" key="12">
    <source>
        <dbReference type="SAM" id="Phobius"/>
    </source>
</evidence>
<evidence type="ECO:0000256" key="2">
    <source>
        <dbReference type="ARBA" id="ARBA00004141"/>
    </source>
</evidence>
<dbReference type="Pfam" id="PF02628">
    <property type="entry name" value="COX15-CtaA"/>
    <property type="match status" value="1"/>
</dbReference>
<comment type="pathway">
    <text evidence="10">Porphyrin-containing compound metabolism; heme A biosynthesis; heme A from heme O: step 1/1.</text>
</comment>
<feature type="transmembrane region" description="Helical" evidence="12">
    <location>
        <begin position="156"/>
        <end position="177"/>
    </location>
</feature>
<keyword evidence="6" id="KW-0560">Oxidoreductase</keyword>
<evidence type="ECO:0000256" key="7">
    <source>
        <dbReference type="ARBA" id="ARBA00023004"/>
    </source>
</evidence>
<evidence type="ECO:0000256" key="10">
    <source>
        <dbReference type="ARBA" id="ARBA00044501"/>
    </source>
</evidence>
<comment type="cofactor">
    <cofactor evidence="1">
        <name>heme b</name>
        <dbReference type="ChEBI" id="CHEBI:60344"/>
    </cofactor>
</comment>
<evidence type="ECO:0008006" key="14">
    <source>
        <dbReference type="Google" id="ProtNLM"/>
    </source>
</evidence>
<dbReference type="AlphaFoldDB" id="A0A382BFK1"/>
<evidence type="ECO:0000256" key="3">
    <source>
        <dbReference type="ARBA" id="ARBA00022692"/>
    </source>
</evidence>
<feature type="transmembrane region" description="Helical" evidence="12">
    <location>
        <begin position="315"/>
        <end position="335"/>
    </location>
</feature>
<keyword evidence="8" id="KW-0350">Heme biosynthesis</keyword>
<feature type="transmembrane region" description="Helical" evidence="12">
    <location>
        <begin position="12"/>
        <end position="31"/>
    </location>
</feature>